<keyword evidence="6 7" id="KW-0472">Membrane</keyword>
<dbReference type="Proteomes" id="UP001597417">
    <property type="component" value="Unassembled WGS sequence"/>
</dbReference>
<feature type="domain" description="ABC transmembrane type-1" evidence="9">
    <location>
        <begin position="22"/>
        <end position="307"/>
    </location>
</feature>
<dbReference type="SMART" id="SM00382">
    <property type="entry name" value="AAA"/>
    <property type="match status" value="1"/>
</dbReference>
<dbReference type="RefSeq" id="WP_378264914.1">
    <property type="nucleotide sequence ID" value="NZ_JBHUKR010000007.1"/>
</dbReference>
<dbReference type="InterPro" id="IPR011527">
    <property type="entry name" value="ABC1_TM_dom"/>
</dbReference>
<dbReference type="InterPro" id="IPR039421">
    <property type="entry name" value="Type_1_exporter"/>
</dbReference>
<evidence type="ECO:0000313" key="10">
    <source>
        <dbReference type="EMBL" id="MFD2417285.1"/>
    </source>
</evidence>
<feature type="transmembrane region" description="Helical" evidence="7">
    <location>
        <begin position="58"/>
        <end position="78"/>
    </location>
</feature>
<dbReference type="InterPro" id="IPR036640">
    <property type="entry name" value="ABC1_TM_sf"/>
</dbReference>
<dbReference type="InterPro" id="IPR003439">
    <property type="entry name" value="ABC_transporter-like_ATP-bd"/>
</dbReference>
<evidence type="ECO:0000256" key="3">
    <source>
        <dbReference type="ARBA" id="ARBA00022741"/>
    </source>
</evidence>
<dbReference type="SUPFAM" id="SSF52540">
    <property type="entry name" value="P-loop containing nucleoside triphosphate hydrolases"/>
    <property type="match status" value="1"/>
</dbReference>
<dbReference type="GO" id="GO:0005524">
    <property type="term" value="F:ATP binding"/>
    <property type="evidence" value="ECO:0007669"/>
    <property type="project" value="UniProtKB-KW"/>
</dbReference>
<dbReference type="SUPFAM" id="SSF90123">
    <property type="entry name" value="ABC transporter transmembrane region"/>
    <property type="match status" value="1"/>
</dbReference>
<evidence type="ECO:0000259" key="8">
    <source>
        <dbReference type="PROSITE" id="PS50893"/>
    </source>
</evidence>
<evidence type="ECO:0000256" key="7">
    <source>
        <dbReference type="SAM" id="Phobius"/>
    </source>
</evidence>
<keyword evidence="2 7" id="KW-0812">Transmembrane</keyword>
<keyword evidence="5 7" id="KW-1133">Transmembrane helix</keyword>
<evidence type="ECO:0000256" key="2">
    <source>
        <dbReference type="ARBA" id="ARBA00022692"/>
    </source>
</evidence>
<dbReference type="InterPro" id="IPR003593">
    <property type="entry name" value="AAA+_ATPase"/>
</dbReference>
<dbReference type="PROSITE" id="PS50893">
    <property type="entry name" value="ABC_TRANSPORTER_2"/>
    <property type="match status" value="1"/>
</dbReference>
<evidence type="ECO:0000256" key="4">
    <source>
        <dbReference type="ARBA" id="ARBA00022840"/>
    </source>
</evidence>
<dbReference type="Pfam" id="PF00005">
    <property type="entry name" value="ABC_tran"/>
    <property type="match status" value="1"/>
</dbReference>
<comment type="caution">
    <text evidence="10">The sequence shown here is derived from an EMBL/GenBank/DDBJ whole genome shotgun (WGS) entry which is preliminary data.</text>
</comment>
<feature type="domain" description="ABC transporter" evidence="8">
    <location>
        <begin position="339"/>
        <end position="589"/>
    </location>
</feature>
<keyword evidence="3" id="KW-0547">Nucleotide-binding</keyword>
<dbReference type="InterPro" id="IPR017871">
    <property type="entry name" value="ABC_transporter-like_CS"/>
</dbReference>
<keyword evidence="4 10" id="KW-0067">ATP-binding</keyword>
<accession>A0ABW5FQI7</accession>
<evidence type="ECO:0000256" key="5">
    <source>
        <dbReference type="ARBA" id="ARBA00022989"/>
    </source>
</evidence>
<feature type="transmembrane region" description="Helical" evidence="7">
    <location>
        <begin position="21"/>
        <end position="42"/>
    </location>
</feature>
<sequence>MSIARITGTVALAIAAAPGPLALYVLLTLAAGGMPVVTAWLMKQVLEGITGHSSAGELVWIAGFLAGTGIGITVVPVLTRYVRAQLERGIGLLAQERVFTAVDRLTGLGPFENPAFLDRLRLGQQAGRTTIAQSLDGMLSLGQSLITVVGFLGSLFLRNHLLAVLVLAAGVPSLWAELALSGRRAGMTWRLGPTERRELFYCDLLTSVQAAKEVRLFGIGAFLRARMLAERRTANAARRSLDRWEVRVQGGLGLLAAMVASGGLLWAVEAARTGTLSIGDVTLFIAAVVGVQGALATFAATIGTTHQALLMFDHFAAVAGVEPDLPAGGRPVPPLRHGIELRDVWFRYAENQPWVLRGVNLFIPHGKAVALVGLNGAGKSTLIKLLCRFHDPVRGSVRWDGIDLRELDPAGLRARMGAVFQDYMRYDLTATENIGLGDTEALDDRPRIEAAATRAGIHRALSALPHGYDTLLSRIFFMEADKDDPETGMTLSGGQWQRLALARALLRDRRDLVILDEPSAGLDAEAEHEVHTALRRHRADRTSLLISHRLGAVREADLIVVLSDGRIVEQGVHDALVTAGNEYARLFTLQASGYQALAG</sequence>
<evidence type="ECO:0000256" key="1">
    <source>
        <dbReference type="ARBA" id="ARBA00004651"/>
    </source>
</evidence>
<protein>
    <submittedName>
        <fullName evidence="10">ABC transporter ATP-binding protein</fullName>
    </submittedName>
</protein>
<proteinExistence type="predicted"/>
<gene>
    <name evidence="10" type="ORF">ACFSXZ_13225</name>
</gene>
<dbReference type="Gene3D" id="3.40.50.300">
    <property type="entry name" value="P-loop containing nucleotide triphosphate hydrolases"/>
    <property type="match status" value="1"/>
</dbReference>
<feature type="transmembrane region" description="Helical" evidence="7">
    <location>
        <begin position="281"/>
        <end position="302"/>
    </location>
</feature>
<dbReference type="PANTHER" id="PTHR43394">
    <property type="entry name" value="ATP-DEPENDENT PERMEASE MDL1, MITOCHONDRIAL"/>
    <property type="match status" value="1"/>
</dbReference>
<dbReference type="PROSITE" id="PS50929">
    <property type="entry name" value="ABC_TM1F"/>
    <property type="match status" value="1"/>
</dbReference>
<reference evidence="11" key="1">
    <citation type="journal article" date="2019" name="Int. J. Syst. Evol. Microbiol.">
        <title>The Global Catalogue of Microorganisms (GCM) 10K type strain sequencing project: providing services to taxonomists for standard genome sequencing and annotation.</title>
        <authorList>
            <consortium name="The Broad Institute Genomics Platform"/>
            <consortium name="The Broad Institute Genome Sequencing Center for Infectious Disease"/>
            <person name="Wu L."/>
            <person name="Ma J."/>
        </authorList>
    </citation>
    <scope>NUCLEOTIDE SEQUENCE [LARGE SCALE GENOMIC DNA]</scope>
    <source>
        <strain evidence="11">CGMCC 4.7645</strain>
    </source>
</reference>
<feature type="transmembrane region" description="Helical" evidence="7">
    <location>
        <begin position="248"/>
        <end position="269"/>
    </location>
</feature>
<name>A0ABW5FQI7_9PSEU</name>
<dbReference type="InterPro" id="IPR027417">
    <property type="entry name" value="P-loop_NTPase"/>
</dbReference>
<dbReference type="EMBL" id="JBHUKR010000007">
    <property type="protein sequence ID" value="MFD2417285.1"/>
    <property type="molecule type" value="Genomic_DNA"/>
</dbReference>
<dbReference type="Gene3D" id="1.20.1560.10">
    <property type="entry name" value="ABC transporter type 1, transmembrane domain"/>
    <property type="match status" value="1"/>
</dbReference>
<keyword evidence="11" id="KW-1185">Reference proteome</keyword>
<evidence type="ECO:0000256" key="6">
    <source>
        <dbReference type="ARBA" id="ARBA00023136"/>
    </source>
</evidence>
<comment type="subcellular location">
    <subcellularLocation>
        <location evidence="1">Cell membrane</location>
        <topology evidence="1">Multi-pass membrane protein</topology>
    </subcellularLocation>
</comment>
<dbReference type="PANTHER" id="PTHR43394:SF1">
    <property type="entry name" value="ATP-BINDING CASSETTE SUB-FAMILY B MEMBER 10, MITOCHONDRIAL"/>
    <property type="match status" value="1"/>
</dbReference>
<organism evidence="10 11">
    <name type="scientific">Amycolatopsis pigmentata</name>
    <dbReference type="NCBI Taxonomy" id="450801"/>
    <lineage>
        <taxon>Bacteria</taxon>
        <taxon>Bacillati</taxon>
        <taxon>Actinomycetota</taxon>
        <taxon>Actinomycetes</taxon>
        <taxon>Pseudonocardiales</taxon>
        <taxon>Pseudonocardiaceae</taxon>
        <taxon>Amycolatopsis</taxon>
    </lineage>
</organism>
<dbReference type="PROSITE" id="PS00211">
    <property type="entry name" value="ABC_TRANSPORTER_1"/>
    <property type="match status" value="1"/>
</dbReference>
<evidence type="ECO:0000313" key="11">
    <source>
        <dbReference type="Proteomes" id="UP001597417"/>
    </source>
</evidence>
<evidence type="ECO:0000259" key="9">
    <source>
        <dbReference type="PROSITE" id="PS50929"/>
    </source>
</evidence>